<feature type="domain" description="NAD-dependent epimerase/dehydratase" evidence="1">
    <location>
        <begin position="4"/>
        <end position="37"/>
    </location>
</feature>
<gene>
    <name evidence="2" type="ORF">Ami3637_12415</name>
</gene>
<dbReference type="InterPro" id="IPR036291">
    <property type="entry name" value="NAD(P)-bd_dom_sf"/>
</dbReference>
<dbReference type="InterPro" id="IPR001509">
    <property type="entry name" value="Epimerase_deHydtase"/>
</dbReference>
<evidence type="ECO:0000313" key="2">
    <source>
        <dbReference type="EMBL" id="QHI73098.1"/>
    </source>
</evidence>
<evidence type="ECO:0000313" key="3">
    <source>
        <dbReference type="Proteomes" id="UP000463883"/>
    </source>
</evidence>
<dbReference type="RefSeq" id="WP_279286670.1">
    <property type="nucleotide sequence ID" value="NZ_CP047591.1"/>
</dbReference>
<name>A0A6P1MLY9_9FIRM</name>
<dbReference type="Proteomes" id="UP000463883">
    <property type="component" value="Chromosome"/>
</dbReference>
<dbReference type="Pfam" id="PF01370">
    <property type="entry name" value="Epimerase"/>
    <property type="match status" value="1"/>
</dbReference>
<protein>
    <submittedName>
        <fullName evidence="2">NAD-dependent epimerase/dehydratase family protein</fullName>
    </submittedName>
</protein>
<accession>A0A6P1MLY9</accession>
<dbReference type="EMBL" id="CP047591">
    <property type="protein sequence ID" value="QHI73098.1"/>
    <property type="molecule type" value="Genomic_DNA"/>
</dbReference>
<evidence type="ECO:0000259" key="1">
    <source>
        <dbReference type="Pfam" id="PF01370"/>
    </source>
</evidence>
<dbReference type="KEGG" id="amic:Ami3637_12415"/>
<dbReference type="SUPFAM" id="SSF51735">
    <property type="entry name" value="NAD(P)-binding Rossmann-fold domains"/>
    <property type="match status" value="1"/>
</dbReference>
<reference evidence="2 3" key="1">
    <citation type="submission" date="2020-01" db="EMBL/GenBank/DDBJ databases">
        <title>Genomic analysis of Aminipila sp. CBA3637.</title>
        <authorList>
            <person name="Kim Y.B."/>
            <person name="Roh S.W."/>
        </authorList>
    </citation>
    <scope>NUCLEOTIDE SEQUENCE [LARGE SCALE GENOMIC DNA]</scope>
    <source>
        <strain evidence="2 3">CBA3637</strain>
    </source>
</reference>
<keyword evidence="3" id="KW-1185">Reference proteome</keyword>
<sequence length="40" mass="4399">MKYLITGGNGFIGSHLTLRLLSKGHEVTVLDNFRTSPPID</sequence>
<organism evidence="2 3">
    <name type="scientific">Aminipila terrae</name>
    <dbReference type="NCBI Taxonomy" id="2697030"/>
    <lineage>
        <taxon>Bacteria</taxon>
        <taxon>Bacillati</taxon>
        <taxon>Bacillota</taxon>
        <taxon>Clostridia</taxon>
        <taxon>Peptostreptococcales</taxon>
        <taxon>Anaerovoracaceae</taxon>
        <taxon>Aminipila</taxon>
    </lineage>
</organism>
<dbReference type="AlphaFoldDB" id="A0A6P1MLY9"/>
<dbReference type="Gene3D" id="3.40.50.720">
    <property type="entry name" value="NAD(P)-binding Rossmann-like Domain"/>
    <property type="match status" value="1"/>
</dbReference>
<proteinExistence type="predicted"/>